<dbReference type="EMBL" id="PGCK01000001">
    <property type="protein sequence ID" value="MCD1293438.1"/>
    <property type="molecule type" value="Genomic_DNA"/>
</dbReference>
<evidence type="ECO:0000313" key="4">
    <source>
        <dbReference type="Proteomes" id="UP001320159"/>
    </source>
</evidence>
<dbReference type="Pfam" id="PF13620">
    <property type="entry name" value="CarboxypepD_reg"/>
    <property type="match status" value="1"/>
</dbReference>
<evidence type="ECO:0000259" key="2">
    <source>
        <dbReference type="Pfam" id="PF13485"/>
    </source>
</evidence>
<name>A0AAP2R9Z7_9EURY</name>
<dbReference type="Gene3D" id="2.60.40.1120">
    <property type="entry name" value="Carboxypeptidase-like, regulatory domain"/>
    <property type="match status" value="1"/>
</dbReference>
<dbReference type="Pfam" id="PF13485">
    <property type="entry name" value="Peptidase_MA_2"/>
    <property type="match status" value="1"/>
</dbReference>
<dbReference type="Proteomes" id="UP001320159">
    <property type="component" value="Unassembled WGS sequence"/>
</dbReference>
<proteinExistence type="predicted"/>
<sequence>MLILSMAFQLKNYHVFSYFRKIALITIILLIILPALAGARNTPYLPECPDSFNTLRSSVFDVKYDPDKVDNIGYILDLAGLSYDQVACFFGGYPYRTTLEIASSHEEYEALLGIGNLSVSSMGSGWGDGDNGIIVIKSPDQVPDFLTVLTHELAHIALRSNTPDYKYAMPQWFEEGIAVYVSNDISEDKRRAFENICREGRYIHIGELENIHKGSYKPDSNLNDIGIAYTQSGMVIEYINDTYGRDSIYEIIYDLGYSRDVDLSFKKVIGRSAEEVNYDMWRSVKDEMDRQDGKLLEQKIYGYVIDHNGNTIPNQTVSFTSEREGSPVKGTVYTVMADGSGYYEVDVTYGPIKAFAEKQGYESANKEVMLDRGESLLFNITLDGSAAEARELARLRAEEEKRNIILVSAGALSLIVISSVLVVWKRSNK</sequence>
<gene>
    <name evidence="3" type="ORF">CUJ83_00295</name>
</gene>
<evidence type="ECO:0000256" key="1">
    <source>
        <dbReference type="SAM" id="Phobius"/>
    </source>
</evidence>
<evidence type="ECO:0000313" key="3">
    <source>
        <dbReference type="EMBL" id="MCD1293438.1"/>
    </source>
</evidence>
<dbReference type="SUPFAM" id="SSF49464">
    <property type="entry name" value="Carboxypeptidase regulatory domain-like"/>
    <property type="match status" value="1"/>
</dbReference>
<organism evidence="3 4">
    <name type="scientific">Methanooceanicella nereidis</name>
    <dbReference type="NCBI Taxonomy" id="2052831"/>
    <lineage>
        <taxon>Archaea</taxon>
        <taxon>Methanobacteriati</taxon>
        <taxon>Methanobacteriota</taxon>
        <taxon>Stenosarchaea group</taxon>
        <taxon>Methanomicrobia</taxon>
        <taxon>Methanocellales</taxon>
        <taxon>Methanocellaceae</taxon>
        <taxon>Methanooceanicella</taxon>
    </lineage>
</organism>
<feature type="domain" description="Peptidase MA-like" evidence="2">
    <location>
        <begin position="133"/>
        <end position="283"/>
    </location>
</feature>
<keyword evidence="4" id="KW-1185">Reference proteome</keyword>
<comment type="caution">
    <text evidence="3">The sequence shown here is derived from an EMBL/GenBank/DDBJ whole genome shotgun (WGS) entry which is preliminary data.</text>
</comment>
<dbReference type="InterPro" id="IPR008969">
    <property type="entry name" value="CarboxyPept-like_regulatory"/>
</dbReference>
<reference evidence="3 4" key="1">
    <citation type="submission" date="2017-11" db="EMBL/GenBank/DDBJ databases">
        <title>Isolation and Characterization of Family Methanocellaceae Species from Potential Methane Hydrate Area Offshore Southwestern Taiwan.</title>
        <authorList>
            <person name="Zhang W.-L."/>
            <person name="Chen W.-C."/>
            <person name="Lai M.-C."/>
            <person name="Chen S.-C."/>
        </authorList>
    </citation>
    <scope>NUCLEOTIDE SEQUENCE [LARGE SCALE GENOMIC DNA]</scope>
    <source>
        <strain evidence="3 4">CWC-04</strain>
    </source>
</reference>
<accession>A0AAP2R9Z7</accession>
<dbReference type="InterPro" id="IPR039568">
    <property type="entry name" value="Peptidase_MA-like_dom"/>
</dbReference>
<keyword evidence="1" id="KW-0812">Transmembrane</keyword>
<keyword evidence="1" id="KW-0472">Membrane</keyword>
<dbReference type="AlphaFoldDB" id="A0AAP2R9Z7"/>
<feature type="transmembrane region" description="Helical" evidence="1">
    <location>
        <begin position="404"/>
        <end position="424"/>
    </location>
</feature>
<keyword evidence="1" id="KW-1133">Transmembrane helix</keyword>
<protein>
    <recommendedName>
        <fullName evidence="2">Peptidase MA-like domain-containing protein</fullName>
    </recommendedName>
</protein>